<keyword evidence="2" id="KW-0067">ATP-binding</keyword>
<evidence type="ECO:0000256" key="2">
    <source>
        <dbReference type="ARBA" id="ARBA00022840"/>
    </source>
</evidence>
<keyword evidence="5" id="KW-1185">Reference proteome</keyword>
<dbReference type="OrthoDB" id="27435at2759"/>
<protein>
    <submittedName>
        <fullName evidence="4">AAA family protein</fullName>
    </submittedName>
</protein>
<dbReference type="InterPro" id="IPR027417">
    <property type="entry name" value="P-loop_NTPase"/>
</dbReference>
<dbReference type="InterPro" id="IPR050168">
    <property type="entry name" value="AAA_ATPase_domain"/>
</dbReference>
<dbReference type="PROSITE" id="PS00674">
    <property type="entry name" value="AAA"/>
    <property type="match status" value="1"/>
</dbReference>
<dbReference type="PANTHER" id="PTHR23077">
    <property type="entry name" value="AAA-FAMILY ATPASE"/>
    <property type="match status" value="1"/>
</dbReference>
<reference evidence="4 5" key="1">
    <citation type="submission" date="2016-10" db="EMBL/GenBank/DDBJ databases">
        <title>Reductive evolution of mitochondrial metabolism and differential evolution of invasion-related proteins in Cryptosporidium.</title>
        <authorList>
            <person name="Liu S."/>
            <person name="Roellig D.M."/>
            <person name="Guo Y."/>
            <person name="Li N."/>
            <person name="Frace M.A."/>
            <person name="Tang K."/>
            <person name="Zhang L."/>
            <person name="Feng Y."/>
            <person name="Xiao L."/>
        </authorList>
    </citation>
    <scope>NUCLEOTIDE SEQUENCE [LARGE SCALE GENOMIC DNA]</scope>
    <source>
        <strain evidence="4">30847</strain>
    </source>
</reference>
<dbReference type="Proteomes" id="UP000186804">
    <property type="component" value="Unassembled WGS sequence"/>
</dbReference>
<dbReference type="InterPro" id="IPR003593">
    <property type="entry name" value="AAA+_ATPase"/>
</dbReference>
<dbReference type="Gene3D" id="1.10.8.60">
    <property type="match status" value="2"/>
</dbReference>
<evidence type="ECO:0000313" key="4">
    <source>
        <dbReference type="EMBL" id="OII76762.1"/>
    </source>
</evidence>
<dbReference type="SMART" id="SM00382">
    <property type="entry name" value="AAA"/>
    <property type="match status" value="2"/>
</dbReference>
<dbReference type="Pfam" id="PF00004">
    <property type="entry name" value="AAA"/>
    <property type="match status" value="2"/>
</dbReference>
<accession>A0A1J4MR91</accession>
<feature type="domain" description="AAA+ ATPase" evidence="3">
    <location>
        <begin position="299"/>
        <end position="458"/>
    </location>
</feature>
<dbReference type="GeneID" id="92366967"/>
<dbReference type="RefSeq" id="XP_067068608.1">
    <property type="nucleotide sequence ID" value="XM_067213011.1"/>
</dbReference>
<sequence>MSKKNKKKVVEDESVNCEKHKNRAVEHLEIIKWPFELIVLRSHDISRQNLLELRISEITAKKLGIANGTICVISYIQYKTCVTLRILEPQAKLEQDTAILGNLVLNNLNIKDVSENTKIKLIPLKKYTSDKNICNRINLKFHSITQNGIYETNETIHYKSPEWIKSNANTQKLIMARCRGICIFEGNLIPIFIAGEVIYFNIYNYDKTESGVIRIGTQTKIDLDLDNFKQDVELNKDFIDNLDDSNTILNFENINVGNSGDKLGFAKIGGMNYLKNDIKRCLLQPLRYSQIYSLFGVSPVKGILLYGPPGTGKTLIARCIAEEVQLIQEELKKDTNFNIPVEVHFIVLNGSSLIDDNEESILNSLHKIEENSKRQDKDIYSILFIDEIDMVCANRENFEQLYSNKNKKILSYLLTLLDGFNQDNKIILIASTNKPNDIDPALRRAGRIDREISVEVPNSEERFEILKVILENIPNTITDMQLKTIVDMTQAFVGADLNTLIKESINRALSEYIIKEKEVMTKLSFEDIIECVKDIKPSALRELSIEIPKTLWNDIGGYEDVKQQLKECVEWPVVHFKLFNAMKIKPPSGILLYGPPGCSKTLMAKAVATESKMNFISVKGPELFSKWVGESEKAIREVFRKARQNSPCVIFFDEIDALGTSRENSNSSDSVSSRVLSQMLNEMDGITTHKQIIIIGATNRPDLLDSALLRPGRLDRLIYVGLPDEMARMKILDIYLKHISSYQSFNTISDNEYELNLGIDKNFDIKSNSLASIDDITQSIDELQLLDIKNNSPGNYDEMIRKLAKLTDGYSGAEISLLCREAAMHAIRKVLNRSDNSDSNIETTDIDTHMILNISITWSDIIEAKKKVKPRIPKSLIEFYINYSKKVIK</sequence>
<dbReference type="GO" id="GO:0005524">
    <property type="term" value="F:ATP binding"/>
    <property type="evidence" value="ECO:0007669"/>
    <property type="project" value="UniProtKB-KW"/>
</dbReference>
<evidence type="ECO:0000256" key="1">
    <source>
        <dbReference type="ARBA" id="ARBA00022741"/>
    </source>
</evidence>
<proteinExistence type="predicted"/>
<dbReference type="InterPro" id="IPR041569">
    <property type="entry name" value="AAA_lid_3"/>
</dbReference>
<keyword evidence="1" id="KW-0547">Nucleotide-binding</keyword>
<dbReference type="GO" id="GO:0016887">
    <property type="term" value="F:ATP hydrolysis activity"/>
    <property type="evidence" value="ECO:0007669"/>
    <property type="project" value="InterPro"/>
</dbReference>
<comment type="caution">
    <text evidence="4">The sequence shown here is derived from an EMBL/GenBank/DDBJ whole genome shotgun (WGS) entry which is preliminary data.</text>
</comment>
<dbReference type="AlphaFoldDB" id="A0A1J4MR91"/>
<feature type="domain" description="AAA+ ATPase" evidence="3">
    <location>
        <begin position="586"/>
        <end position="724"/>
    </location>
</feature>
<dbReference type="InterPro" id="IPR003959">
    <property type="entry name" value="ATPase_AAA_core"/>
</dbReference>
<organism evidence="4 5">
    <name type="scientific">Cryptosporidium andersoni</name>
    <dbReference type="NCBI Taxonomy" id="117008"/>
    <lineage>
        <taxon>Eukaryota</taxon>
        <taxon>Sar</taxon>
        <taxon>Alveolata</taxon>
        <taxon>Apicomplexa</taxon>
        <taxon>Conoidasida</taxon>
        <taxon>Coccidia</taxon>
        <taxon>Eucoccidiorida</taxon>
        <taxon>Eimeriorina</taxon>
        <taxon>Cryptosporidiidae</taxon>
        <taxon>Cryptosporidium</taxon>
    </lineage>
</organism>
<dbReference type="InterPro" id="IPR003960">
    <property type="entry name" value="ATPase_AAA_CS"/>
</dbReference>
<dbReference type="Gene3D" id="3.40.50.300">
    <property type="entry name" value="P-loop containing nucleotide triphosphate hydrolases"/>
    <property type="match status" value="2"/>
</dbReference>
<gene>
    <name evidence="4" type="ORF">cand_027830</name>
</gene>
<evidence type="ECO:0000313" key="5">
    <source>
        <dbReference type="Proteomes" id="UP000186804"/>
    </source>
</evidence>
<dbReference type="CDD" id="cd19511">
    <property type="entry name" value="RecA-like_CDC48_r2-like"/>
    <property type="match status" value="1"/>
</dbReference>
<dbReference type="FunFam" id="3.40.50.300:FF:000061">
    <property type="entry name" value="ATPase family, AAA domain-containing 2"/>
    <property type="match status" value="1"/>
</dbReference>
<dbReference type="PANTHER" id="PTHR23077:SF27">
    <property type="entry name" value="ATPASE FAMILY GENE 2 PROTEIN HOMOLOG A"/>
    <property type="match status" value="1"/>
</dbReference>
<evidence type="ECO:0000259" key="3">
    <source>
        <dbReference type="SMART" id="SM00382"/>
    </source>
</evidence>
<dbReference type="SUPFAM" id="SSF52540">
    <property type="entry name" value="P-loop containing nucleoside triphosphate hydrolases"/>
    <property type="match status" value="2"/>
</dbReference>
<dbReference type="VEuPathDB" id="CryptoDB:cand_027830"/>
<dbReference type="EMBL" id="LRBS01000052">
    <property type="protein sequence ID" value="OII76762.1"/>
    <property type="molecule type" value="Genomic_DNA"/>
</dbReference>
<dbReference type="FunFam" id="3.40.50.300:FF:000661">
    <property type="entry name" value="calmodulin-interacting protein 111 isoform X1"/>
    <property type="match status" value="1"/>
</dbReference>
<dbReference type="Pfam" id="PF17862">
    <property type="entry name" value="AAA_lid_3"/>
    <property type="match status" value="1"/>
</dbReference>
<name>A0A1J4MR91_9CRYT</name>